<dbReference type="InterPro" id="IPR051685">
    <property type="entry name" value="Ycf3/AcsC/BcsC/TPR_MFPF"/>
</dbReference>
<dbReference type="InterPro" id="IPR019734">
    <property type="entry name" value="TPR_rpt"/>
</dbReference>
<feature type="repeat" description="TPR" evidence="3">
    <location>
        <begin position="155"/>
        <end position="188"/>
    </location>
</feature>
<dbReference type="EMBL" id="CAJJDP010000010">
    <property type="protein sequence ID" value="CAD8140567.1"/>
    <property type="molecule type" value="Genomic_DNA"/>
</dbReference>
<feature type="transmembrane region" description="Helical" evidence="4">
    <location>
        <begin position="12"/>
        <end position="32"/>
    </location>
</feature>
<dbReference type="PROSITE" id="PS50005">
    <property type="entry name" value="TPR"/>
    <property type="match status" value="6"/>
</dbReference>
<evidence type="ECO:0000313" key="5">
    <source>
        <dbReference type="EMBL" id="CAD8140567.1"/>
    </source>
</evidence>
<dbReference type="Pfam" id="PF00515">
    <property type="entry name" value="TPR_1"/>
    <property type="match status" value="6"/>
</dbReference>
<name>A0A8S1SMQ0_PAROT</name>
<dbReference type="Proteomes" id="UP000683925">
    <property type="component" value="Unassembled WGS sequence"/>
</dbReference>
<keyword evidence="4" id="KW-0472">Membrane</keyword>
<feature type="repeat" description="TPR" evidence="3">
    <location>
        <begin position="121"/>
        <end position="154"/>
    </location>
</feature>
<keyword evidence="6" id="KW-1185">Reference proteome</keyword>
<organism evidence="5 6">
    <name type="scientific">Paramecium octaurelia</name>
    <dbReference type="NCBI Taxonomy" id="43137"/>
    <lineage>
        <taxon>Eukaryota</taxon>
        <taxon>Sar</taxon>
        <taxon>Alveolata</taxon>
        <taxon>Ciliophora</taxon>
        <taxon>Intramacronucleata</taxon>
        <taxon>Oligohymenophorea</taxon>
        <taxon>Peniculida</taxon>
        <taxon>Parameciidae</taxon>
        <taxon>Paramecium</taxon>
    </lineage>
</organism>
<dbReference type="SMART" id="SM00028">
    <property type="entry name" value="TPR"/>
    <property type="match status" value="7"/>
</dbReference>
<dbReference type="PROSITE" id="PS50293">
    <property type="entry name" value="TPR_REGION"/>
    <property type="match status" value="5"/>
</dbReference>
<gene>
    <name evidence="5" type="ORF">POCTA_138.1.T0110499</name>
</gene>
<feature type="repeat" description="TPR" evidence="3">
    <location>
        <begin position="189"/>
        <end position="222"/>
    </location>
</feature>
<dbReference type="PANTHER" id="PTHR44943:SF4">
    <property type="entry name" value="TPR REPEAT-CONTAINING PROTEIN MJ0798"/>
    <property type="match status" value="1"/>
</dbReference>
<sequence>MHQLNWSNIKSQLIVTPKLFILILNLILHGVAKDMHQAVCINFMKQLNVSMKPFLLTQICNTLKTLNQYEDAIECYNEAISINPKDEDAWYSKGLALFKLNQFEEAIECYNEAISIKPKYLYAWYDKGLALFKLNQFEEAIECYNEAISIKPKYLYAWYDKGLALFKLNQFEEAIKCYNEAISINPKYDNAWHNKGSTLFNLNQFQEAIQCYNEAISINPKYDNAWHNKGSTLFNLNQFEEAIQCYNEAISINPKFHWAFENIGLILQNQQKNMDALTIFEQSLKINPYALRLKYKANSLFELRRSSQAKFFYFAALEMGLDQNAYIKSKLSKITSINLQFQGYILMIPFKDCSVRQIVQYLINNQCLNVVFQRKIFGLLYRKYQK</sequence>
<evidence type="ECO:0000256" key="3">
    <source>
        <dbReference type="PROSITE-ProRule" id="PRU00339"/>
    </source>
</evidence>
<keyword evidence="4" id="KW-0812">Transmembrane</keyword>
<evidence type="ECO:0000313" key="6">
    <source>
        <dbReference type="Proteomes" id="UP000683925"/>
    </source>
</evidence>
<feature type="repeat" description="TPR" evidence="3">
    <location>
        <begin position="53"/>
        <end position="86"/>
    </location>
</feature>
<dbReference type="AlphaFoldDB" id="A0A8S1SMQ0"/>
<evidence type="ECO:0000256" key="2">
    <source>
        <dbReference type="ARBA" id="ARBA00022803"/>
    </source>
</evidence>
<dbReference type="OrthoDB" id="2942533at2759"/>
<proteinExistence type="predicted"/>
<reference evidence="5" key="1">
    <citation type="submission" date="2021-01" db="EMBL/GenBank/DDBJ databases">
        <authorList>
            <consortium name="Genoscope - CEA"/>
            <person name="William W."/>
        </authorList>
    </citation>
    <scope>NUCLEOTIDE SEQUENCE</scope>
</reference>
<evidence type="ECO:0008006" key="7">
    <source>
        <dbReference type="Google" id="ProtNLM"/>
    </source>
</evidence>
<keyword evidence="1" id="KW-0677">Repeat</keyword>
<accession>A0A8S1SMQ0</accession>
<evidence type="ECO:0000256" key="4">
    <source>
        <dbReference type="SAM" id="Phobius"/>
    </source>
</evidence>
<comment type="caution">
    <text evidence="5">The sequence shown here is derived from an EMBL/GenBank/DDBJ whole genome shotgun (WGS) entry which is preliminary data.</text>
</comment>
<keyword evidence="4" id="KW-1133">Transmembrane helix</keyword>
<feature type="repeat" description="TPR" evidence="3">
    <location>
        <begin position="87"/>
        <end position="120"/>
    </location>
</feature>
<protein>
    <recommendedName>
        <fullName evidence="7">Tetratricopeptide repeat protein</fullName>
    </recommendedName>
</protein>
<dbReference type="PANTHER" id="PTHR44943">
    <property type="entry name" value="CELLULOSE SYNTHASE OPERON PROTEIN C"/>
    <property type="match status" value="1"/>
</dbReference>
<evidence type="ECO:0000256" key="1">
    <source>
        <dbReference type="ARBA" id="ARBA00022737"/>
    </source>
</evidence>
<feature type="repeat" description="TPR" evidence="3">
    <location>
        <begin position="223"/>
        <end position="256"/>
    </location>
</feature>
<keyword evidence="2 3" id="KW-0802">TPR repeat</keyword>